<dbReference type="EMBL" id="HACA01031147">
    <property type="protein sequence ID" value="CDW48508.1"/>
    <property type="molecule type" value="Transcribed_RNA"/>
</dbReference>
<dbReference type="AlphaFoldDB" id="A0A0K2VD98"/>
<accession>A0A0K2VD98</accession>
<name>A0A0K2VD98_LEPSM</name>
<proteinExistence type="predicted"/>
<sequence length="46" mass="5247">MGRHLVSRGPHFLWPESQVVLQPLLGLFGRVCRRTIHVRIVGLDPC</sequence>
<reference evidence="1" key="1">
    <citation type="submission" date="2014-05" db="EMBL/GenBank/DDBJ databases">
        <authorList>
            <person name="Chronopoulou M."/>
        </authorList>
    </citation>
    <scope>NUCLEOTIDE SEQUENCE</scope>
    <source>
        <tissue evidence="1">Whole organism</tissue>
    </source>
</reference>
<evidence type="ECO:0000313" key="1">
    <source>
        <dbReference type="EMBL" id="CDW48508.1"/>
    </source>
</evidence>
<protein>
    <submittedName>
        <fullName evidence="1">Uncharacterized protein</fullName>
    </submittedName>
</protein>
<organism evidence="1">
    <name type="scientific">Lepeophtheirus salmonis</name>
    <name type="common">Salmon louse</name>
    <name type="synonym">Caligus salmonis</name>
    <dbReference type="NCBI Taxonomy" id="72036"/>
    <lineage>
        <taxon>Eukaryota</taxon>
        <taxon>Metazoa</taxon>
        <taxon>Ecdysozoa</taxon>
        <taxon>Arthropoda</taxon>
        <taxon>Crustacea</taxon>
        <taxon>Multicrustacea</taxon>
        <taxon>Hexanauplia</taxon>
        <taxon>Copepoda</taxon>
        <taxon>Siphonostomatoida</taxon>
        <taxon>Caligidae</taxon>
        <taxon>Lepeophtheirus</taxon>
    </lineage>
</organism>